<accession>A0A445A930</accession>
<feature type="region of interest" description="Disordered" evidence="1">
    <location>
        <begin position="67"/>
        <end position="116"/>
    </location>
</feature>
<keyword evidence="2" id="KW-0472">Membrane</keyword>
<feature type="domain" description="DUF547" evidence="3">
    <location>
        <begin position="605"/>
        <end position="739"/>
    </location>
</feature>
<keyword evidence="2" id="KW-1133">Transmembrane helix</keyword>
<dbReference type="InterPro" id="IPR025757">
    <property type="entry name" value="MIP1_Leuzipper"/>
</dbReference>
<evidence type="ECO:0000256" key="2">
    <source>
        <dbReference type="SAM" id="Phobius"/>
    </source>
</evidence>
<evidence type="ECO:0000259" key="3">
    <source>
        <dbReference type="Pfam" id="PF04784"/>
    </source>
</evidence>
<dbReference type="EMBL" id="SDMP01000013">
    <property type="protein sequence ID" value="RYR22865.1"/>
    <property type="molecule type" value="Genomic_DNA"/>
</dbReference>
<name>A0A445A930_ARAHY</name>
<feature type="domain" description="Ternary complex factor MIP1 leucine-zipper" evidence="4">
    <location>
        <begin position="270"/>
        <end position="349"/>
    </location>
</feature>
<dbReference type="Pfam" id="PF14389">
    <property type="entry name" value="Lzipper-MIP1"/>
    <property type="match status" value="1"/>
</dbReference>
<protein>
    <recommendedName>
        <fullName evidence="7">DUF547 domain-containing protein</fullName>
    </recommendedName>
</protein>
<dbReference type="AlphaFoldDB" id="A0A445A930"/>
<gene>
    <name evidence="5" type="ORF">Ahy_B03g068156</name>
</gene>
<keyword evidence="6" id="KW-1185">Reference proteome</keyword>
<comment type="caution">
    <text evidence="5">The sequence shown here is derived from an EMBL/GenBank/DDBJ whole genome shotgun (WGS) entry which is preliminary data.</text>
</comment>
<evidence type="ECO:0008006" key="7">
    <source>
        <dbReference type="Google" id="ProtNLM"/>
    </source>
</evidence>
<sequence length="817" mass="93609">MPNSDTKNMHHNIKWHHSGFKQFSFMNTTTTTTTVSVSTHKRSISTLISETNNVSLHMNMIGSKNKLKQVNLEKSDENEEKKSSNERVLDCSDKNGEGDEQQLPENLNTRPCQNPGQPKRKHVVWVRVKKGIPTQTENCSSFFAEILLIIFFFSIGTTGFLFFFVFHFPHGFVILLFLLLVVRCKYQESLWFRRVKKLRDFSSVNFNNVSLSKLALVDFLIPCGSEPMKIRAMEEEQVENIIQPSYHPKMELGELKQSIESKKRQYHNMDLQSSLTQEILQLQKRLQQQFVIRRALEKACYLPYSQDATLENSIPKAAKELIKEIGILELEVVYLEQHLLSLYRRRFDQQITTLSTKERRLETASDIERGTVEGATLEKETTVMQYSNISPSNNNSTNCEVKEYYNQLVPDTVLGSSVHRCHSELSQRSVCLVEASPEHIKSKTLDNYHSLPLSMLEQAQCAKSSSTSLGEHLGNFYVDNVPETPNWLSEEMIKCISAIYCELSEPPSLGLKNVSSSISFSSSGYELSSESQSSKLGSQWKKRSSFNLNSTNPFHVKGSKEFSEPYCSMVRIQQLCTDDQKLKEIEYMLRRFRSLVSRLDEVNPRNMRHEEKLAFWINVHNALAMHALLVYGVSANNVKRMSTVLKAAYNIGGYTISLDQIQDFILGCRLPRPGQWLRLWFPSKTKSKVRDARKGYAIRRPEPLLIFALCSGSHSDPALHVYTPKRVLEELESAKEEYILSTTSITKEQKIVVPKIVESFAKSSGLGAFDLMEMVKPYLPDSQRKCIREFQSKTSWKGIELAPHNFTFHYLLSKELG</sequence>
<feature type="transmembrane region" description="Helical" evidence="2">
    <location>
        <begin position="142"/>
        <end position="162"/>
    </location>
</feature>
<dbReference type="PANTHER" id="PTHR23054:SF20">
    <property type="entry name" value="DUF547 DOMAIN-CONTAINING PROTEIN"/>
    <property type="match status" value="1"/>
</dbReference>
<keyword evidence="2" id="KW-0812">Transmembrane</keyword>
<feature type="compositionally biased region" description="Polar residues" evidence="1">
    <location>
        <begin position="103"/>
        <end position="116"/>
    </location>
</feature>
<evidence type="ECO:0000313" key="6">
    <source>
        <dbReference type="Proteomes" id="UP000289738"/>
    </source>
</evidence>
<reference evidence="5 6" key="1">
    <citation type="submission" date="2019-01" db="EMBL/GenBank/DDBJ databases">
        <title>Sequencing of cultivated peanut Arachis hypogaea provides insights into genome evolution and oil improvement.</title>
        <authorList>
            <person name="Chen X."/>
        </authorList>
    </citation>
    <scope>NUCLEOTIDE SEQUENCE [LARGE SCALE GENOMIC DNA]</scope>
    <source>
        <strain evidence="6">cv. Fuhuasheng</strain>
        <tissue evidence="5">Leaves</tissue>
    </source>
</reference>
<dbReference type="InterPro" id="IPR006869">
    <property type="entry name" value="DUF547"/>
</dbReference>
<evidence type="ECO:0000259" key="4">
    <source>
        <dbReference type="Pfam" id="PF14389"/>
    </source>
</evidence>
<dbReference type="Proteomes" id="UP000289738">
    <property type="component" value="Chromosome B03"/>
</dbReference>
<proteinExistence type="predicted"/>
<evidence type="ECO:0000256" key="1">
    <source>
        <dbReference type="SAM" id="MobiDB-lite"/>
    </source>
</evidence>
<dbReference type="PANTHER" id="PTHR23054">
    <property type="entry name" value="TERNARY COMPLEX FACTOR MIP1, LEUCINE-ZIPPER-RELATED"/>
    <property type="match status" value="1"/>
</dbReference>
<feature type="compositionally biased region" description="Basic and acidic residues" evidence="1">
    <location>
        <begin position="71"/>
        <end position="97"/>
    </location>
</feature>
<organism evidence="5 6">
    <name type="scientific">Arachis hypogaea</name>
    <name type="common">Peanut</name>
    <dbReference type="NCBI Taxonomy" id="3818"/>
    <lineage>
        <taxon>Eukaryota</taxon>
        <taxon>Viridiplantae</taxon>
        <taxon>Streptophyta</taxon>
        <taxon>Embryophyta</taxon>
        <taxon>Tracheophyta</taxon>
        <taxon>Spermatophyta</taxon>
        <taxon>Magnoliopsida</taxon>
        <taxon>eudicotyledons</taxon>
        <taxon>Gunneridae</taxon>
        <taxon>Pentapetalae</taxon>
        <taxon>rosids</taxon>
        <taxon>fabids</taxon>
        <taxon>Fabales</taxon>
        <taxon>Fabaceae</taxon>
        <taxon>Papilionoideae</taxon>
        <taxon>50 kb inversion clade</taxon>
        <taxon>dalbergioids sensu lato</taxon>
        <taxon>Dalbergieae</taxon>
        <taxon>Pterocarpus clade</taxon>
        <taxon>Arachis</taxon>
    </lineage>
</organism>
<evidence type="ECO:0000313" key="5">
    <source>
        <dbReference type="EMBL" id="RYR22865.1"/>
    </source>
</evidence>
<dbReference type="Pfam" id="PF04784">
    <property type="entry name" value="DUF547"/>
    <property type="match status" value="1"/>
</dbReference>